<dbReference type="AlphaFoldDB" id="A0A562R4S0"/>
<dbReference type="Proteomes" id="UP000318431">
    <property type="component" value="Unassembled WGS sequence"/>
</dbReference>
<keyword evidence="8" id="KW-1185">Reference proteome</keyword>
<accession>A0A562R4S0</accession>
<evidence type="ECO:0000313" key="7">
    <source>
        <dbReference type="EMBL" id="TWI63574.1"/>
    </source>
</evidence>
<dbReference type="Pfam" id="PF02104">
    <property type="entry name" value="SURF1"/>
    <property type="match status" value="1"/>
</dbReference>
<comment type="caution">
    <text evidence="6">Lacks conserved residue(s) required for the propagation of feature annotation.</text>
</comment>
<dbReference type="InterPro" id="IPR045214">
    <property type="entry name" value="Surf1/Surf4"/>
</dbReference>
<proteinExistence type="inferred from homology"/>
<sequence>MRIPFRTGAIPLIATLLLVALGVTLGRWQDGRAEQKLALAARIAAANAAAPLVLHGEQVAPERALWRRIAVTGTFVRDWPVYLDNRPNGGRAGFVLLMPFRIGHTATHVLVARGWLPRDPQDRERIAAYPTPPGVVTIEGLAKPDAGRLLQLGEPASLRPHAIVQNALPEDVARATGLAFEPFVIQQTSADGSEGMLVRDWPAPDLGVDKHRGYAFQWYALAVTAFLFFLVSGFRRGRKTS</sequence>
<organism evidence="7 8">
    <name type="scientific">Pseudoduganella lurida</name>
    <dbReference type="NCBI Taxonomy" id="1036180"/>
    <lineage>
        <taxon>Bacteria</taxon>
        <taxon>Pseudomonadati</taxon>
        <taxon>Pseudomonadota</taxon>
        <taxon>Betaproteobacteria</taxon>
        <taxon>Burkholderiales</taxon>
        <taxon>Oxalobacteraceae</taxon>
        <taxon>Telluria group</taxon>
        <taxon>Pseudoduganella</taxon>
    </lineage>
</organism>
<dbReference type="PANTHER" id="PTHR23427">
    <property type="entry name" value="SURFEIT LOCUS PROTEIN"/>
    <property type="match status" value="1"/>
</dbReference>
<reference evidence="7 8" key="1">
    <citation type="journal article" date="2015" name="Stand. Genomic Sci.">
        <title>Genomic Encyclopedia of Bacterial and Archaeal Type Strains, Phase III: the genomes of soil and plant-associated and newly described type strains.</title>
        <authorList>
            <person name="Whitman W.B."/>
            <person name="Woyke T."/>
            <person name="Klenk H.P."/>
            <person name="Zhou Y."/>
            <person name="Lilburn T.G."/>
            <person name="Beck B.J."/>
            <person name="De Vos P."/>
            <person name="Vandamme P."/>
            <person name="Eisen J.A."/>
            <person name="Garrity G."/>
            <person name="Hugenholtz P."/>
            <person name="Kyrpides N.C."/>
        </authorList>
    </citation>
    <scope>NUCLEOTIDE SEQUENCE [LARGE SCALE GENOMIC DNA]</scope>
    <source>
        <strain evidence="7 8">CGMCC 1.10822</strain>
    </source>
</reference>
<evidence type="ECO:0000256" key="1">
    <source>
        <dbReference type="ARBA" id="ARBA00004370"/>
    </source>
</evidence>
<dbReference type="PROSITE" id="PS50895">
    <property type="entry name" value="SURF1"/>
    <property type="match status" value="1"/>
</dbReference>
<dbReference type="GO" id="GO:0005886">
    <property type="term" value="C:plasma membrane"/>
    <property type="evidence" value="ECO:0007669"/>
    <property type="project" value="UniProtKB-SubCell"/>
</dbReference>
<protein>
    <recommendedName>
        <fullName evidence="6">SURF1-like protein</fullName>
    </recommendedName>
</protein>
<comment type="caution">
    <text evidence="7">The sequence shown here is derived from an EMBL/GenBank/DDBJ whole genome shotgun (WGS) entry which is preliminary data.</text>
</comment>
<evidence type="ECO:0000256" key="4">
    <source>
        <dbReference type="ARBA" id="ARBA00022989"/>
    </source>
</evidence>
<comment type="subcellular location">
    <subcellularLocation>
        <location evidence="6">Cell membrane</location>
        <topology evidence="6">Multi-pass membrane protein</topology>
    </subcellularLocation>
    <subcellularLocation>
        <location evidence="1">Membrane</location>
    </subcellularLocation>
</comment>
<evidence type="ECO:0000256" key="3">
    <source>
        <dbReference type="ARBA" id="ARBA00022692"/>
    </source>
</evidence>
<dbReference type="RefSeq" id="WP_145650429.1">
    <property type="nucleotide sequence ID" value="NZ_VLLB01000006.1"/>
</dbReference>
<keyword evidence="5 6" id="KW-0472">Membrane</keyword>
<evidence type="ECO:0000256" key="5">
    <source>
        <dbReference type="ARBA" id="ARBA00023136"/>
    </source>
</evidence>
<dbReference type="OrthoDB" id="9789940at2"/>
<dbReference type="InterPro" id="IPR002994">
    <property type="entry name" value="Surf1/Shy1"/>
</dbReference>
<keyword evidence="6" id="KW-1003">Cell membrane</keyword>
<feature type="transmembrane region" description="Helical" evidence="6">
    <location>
        <begin position="216"/>
        <end position="234"/>
    </location>
</feature>
<evidence type="ECO:0000256" key="2">
    <source>
        <dbReference type="ARBA" id="ARBA00007165"/>
    </source>
</evidence>
<keyword evidence="4 6" id="KW-1133">Transmembrane helix</keyword>
<comment type="similarity">
    <text evidence="2 6">Belongs to the SURF1 family.</text>
</comment>
<dbReference type="CDD" id="cd06662">
    <property type="entry name" value="SURF1"/>
    <property type="match status" value="1"/>
</dbReference>
<evidence type="ECO:0000256" key="6">
    <source>
        <dbReference type="RuleBase" id="RU363076"/>
    </source>
</evidence>
<keyword evidence="3 6" id="KW-0812">Transmembrane</keyword>
<dbReference type="PANTHER" id="PTHR23427:SF2">
    <property type="entry name" value="SURFEIT LOCUS PROTEIN 1"/>
    <property type="match status" value="1"/>
</dbReference>
<evidence type="ECO:0000313" key="8">
    <source>
        <dbReference type="Proteomes" id="UP000318431"/>
    </source>
</evidence>
<gene>
    <name evidence="7" type="ORF">IP91_03545</name>
</gene>
<dbReference type="EMBL" id="VLLB01000006">
    <property type="protein sequence ID" value="TWI63574.1"/>
    <property type="molecule type" value="Genomic_DNA"/>
</dbReference>
<name>A0A562R4S0_9BURK</name>